<evidence type="ECO:0000313" key="3">
    <source>
        <dbReference type="Proteomes" id="UP000046393"/>
    </source>
</evidence>
<reference evidence="4" key="1">
    <citation type="submission" date="2017-02" db="UniProtKB">
        <authorList>
            <consortium name="WormBaseParasite"/>
        </authorList>
    </citation>
    <scope>IDENTIFICATION</scope>
</reference>
<dbReference type="PROSITE" id="PS50106">
    <property type="entry name" value="PDZ"/>
    <property type="match status" value="2"/>
</dbReference>
<dbReference type="PANTHER" id="PTHR12345:SF3">
    <property type="entry name" value="PDZ DOMAIN-CONTAINING PROTEIN"/>
    <property type="match status" value="1"/>
</dbReference>
<dbReference type="AlphaFoldDB" id="A0A0N5AXF8"/>
<dbReference type="Gene3D" id="2.30.42.10">
    <property type="match status" value="2"/>
</dbReference>
<feature type="domain" description="PDZ" evidence="2">
    <location>
        <begin position="128"/>
        <end position="193"/>
    </location>
</feature>
<organism evidence="3 4">
    <name type="scientific">Syphacia muris</name>
    <dbReference type="NCBI Taxonomy" id="451379"/>
    <lineage>
        <taxon>Eukaryota</taxon>
        <taxon>Metazoa</taxon>
        <taxon>Ecdysozoa</taxon>
        <taxon>Nematoda</taxon>
        <taxon>Chromadorea</taxon>
        <taxon>Rhabditida</taxon>
        <taxon>Spirurina</taxon>
        <taxon>Oxyuridomorpha</taxon>
        <taxon>Oxyuroidea</taxon>
        <taxon>Oxyuridae</taxon>
        <taxon>Syphacia</taxon>
    </lineage>
</organism>
<feature type="domain" description="PDZ" evidence="2">
    <location>
        <begin position="222"/>
        <end position="297"/>
    </location>
</feature>
<dbReference type="SUPFAM" id="SSF50156">
    <property type="entry name" value="PDZ domain-like"/>
    <property type="match status" value="2"/>
</dbReference>
<accession>A0A0N5AXF8</accession>
<dbReference type="GO" id="GO:0005886">
    <property type="term" value="C:plasma membrane"/>
    <property type="evidence" value="ECO:0007669"/>
    <property type="project" value="TreeGrafter"/>
</dbReference>
<dbReference type="WBParaSite" id="SMUV_0000963501-mRNA-1">
    <property type="protein sequence ID" value="SMUV_0000963501-mRNA-1"/>
    <property type="gene ID" value="SMUV_0000963501"/>
</dbReference>
<dbReference type="STRING" id="451379.A0A0N5AXF8"/>
<dbReference type="InterPro" id="IPR051230">
    <property type="entry name" value="APP-Binding"/>
</dbReference>
<name>A0A0N5AXF8_9BILA</name>
<protein>
    <submittedName>
        <fullName evidence="4">PDZ domain-containing protein</fullName>
    </submittedName>
</protein>
<evidence type="ECO:0000313" key="4">
    <source>
        <dbReference type="WBParaSite" id="SMUV_0000963501-mRNA-1"/>
    </source>
</evidence>
<keyword evidence="1" id="KW-0677">Repeat</keyword>
<dbReference type="InterPro" id="IPR036034">
    <property type="entry name" value="PDZ_sf"/>
</dbReference>
<sequence length="322" mass="35709">MATLYPSLEDMIVDQYQSVQRQTNDDLAYWSEAGANTFHSDVAALPKVPSAPLYEPETPQCYSIYPHAPPYFITEAAENPLISSSQTKLPVKQPINDQIIMGSAVMVAPLTSLSTGVQKANITHGVRQVKLAKNKKKDKYGLKFRCINKGVFVQFVAKGSPAAAAGIRFGDQILKVNDVEVLGKDGDKVSEFMMLFYYYLMTKPKEAETVTLTVRDRPFERTMTLHKDSTGTFGFGHKENLIVSINKDSSASRNGLLTDHRILEIDGRSIIGYSTKEVKNCLKEASNTATFTLMPADRYDELVKKLGTSLMRKQDHSIPGDA</sequence>
<dbReference type="SMART" id="SM00228">
    <property type="entry name" value="PDZ"/>
    <property type="match status" value="2"/>
</dbReference>
<evidence type="ECO:0000256" key="1">
    <source>
        <dbReference type="ARBA" id="ARBA00022737"/>
    </source>
</evidence>
<dbReference type="Proteomes" id="UP000046393">
    <property type="component" value="Unplaced"/>
</dbReference>
<proteinExistence type="predicted"/>
<keyword evidence="3" id="KW-1185">Reference proteome</keyword>
<dbReference type="Pfam" id="PF00595">
    <property type="entry name" value="PDZ"/>
    <property type="match status" value="1"/>
</dbReference>
<dbReference type="InterPro" id="IPR001478">
    <property type="entry name" value="PDZ"/>
</dbReference>
<evidence type="ECO:0000259" key="2">
    <source>
        <dbReference type="PROSITE" id="PS50106"/>
    </source>
</evidence>
<dbReference type="GO" id="GO:0005737">
    <property type="term" value="C:cytoplasm"/>
    <property type="evidence" value="ECO:0007669"/>
    <property type="project" value="TreeGrafter"/>
</dbReference>
<dbReference type="PANTHER" id="PTHR12345">
    <property type="entry name" value="SYNTENIN RELATED"/>
    <property type="match status" value="1"/>
</dbReference>